<protein>
    <submittedName>
        <fullName evidence="4">Gigasin-6</fullName>
    </submittedName>
</protein>
<dbReference type="InterPro" id="IPR001466">
    <property type="entry name" value="Beta-lactam-related"/>
</dbReference>
<comment type="similarity">
    <text evidence="1">Belongs to the peptidase S12 family.</text>
</comment>
<feature type="signal peptide" evidence="2">
    <location>
        <begin position="1"/>
        <end position="27"/>
    </location>
</feature>
<evidence type="ECO:0000256" key="2">
    <source>
        <dbReference type="SAM" id="SignalP"/>
    </source>
</evidence>
<organism evidence="4 5">
    <name type="scientific">Hypsizygus marmoreus</name>
    <name type="common">White beech mushroom</name>
    <name type="synonym">Agaricus marmoreus</name>
    <dbReference type="NCBI Taxonomy" id="39966"/>
    <lineage>
        <taxon>Eukaryota</taxon>
        <taxon>Fungi</taxon>
        <taxon>Dikarya</taxon>
        <taxon>Basidiomycota</taxon>
        <taxon>Agaricomycotina</taxon>
        <taxon>Agaricomycetes</taxon>
        <taxon>Agaricomycetidae</taxon>
        <taxon>Agaricales</taxon>
        <taxon>Tricholomatineae</taxon>
        <taxon>Lyophyllaceae</taxon>
        <taxon>Hypsizygus</taxon>
    </lineage>
</organism>
<comment type="caution">
    <text evidence="4">The sequence shown here is derived from an EMBL/GenBank/DDBJ whole genome shotgun (WGS) entry which is preliminary data.</text>
</comment>
<evidence type="ECO:0000313" key="5">
    <source>
        <dbReference type="Proteomes" id="UP000076154"/>
    </source>
</evidence>
<reference evidence="4" key="1">
    <citation type="submission" date="2018-04" db="EMBL/GenBank/DDBJ databases">
        <title>Whole genome sequencing of Hypsizygus marmoreus.</title>
        <authorList>
            <person name="Choi I.-G."/>
            <person name="Min B."/>
            <person name="Kim J.-G."/>
            <person name="Kim S."/>
            <person name="Oh Y.-L."/>
            <person name="Kong W.-S."/>
            <person name="Park H."/>
            <person name="Jeong J."/>
            <person name="Song E.-S."/>
        </authorList>
    </citation>
    <scope>NUCLEOTIDE SEQUENCE [LARGE SCALE GENOMIC DNA]</scope>
    <source>
        <strain evidence="4">51987-8</strain>
    </source>
</reference>
<dbReference type="AlphaFoldDB" id="A0A369KDS7"/>
<dbReference type="InterPro" id="IPR050491">
    <property type="entry name" value="AmpC-like"/>
</dbReference>
<dbReference type="OrthoDB" id="5946976at2759"/>
<keyword evidence="2" id="KW-0732">Signal</keyword>
<accession>A0A369KDS7</accession>
<name>A0A369KDS7_HYPMA</name>
<dbReference type="InParanoid" id="A0A369KDS7"/>
<dbReference type="Proteomes" id="UP000076154">
    <property type="component" value="Unassembled WGS sequence"/>
</dbReference>
<evidence type="ECO:0000256" key="1">
    <source>
        <dbReference type="ARBA" id="ARBA00038215"/>
    </source>
</evidence>
<dbReference type="Gene3D" id="3.40.710.10">
    <property type="entry name" value="DD-peptidase/beta-lactamase superfamily"/>
    <property type="match status" value="1"/>
</dbReference>
<dbReference type="Pfam" id="PF00144">
    <property type="entry name" value="Beta-lactamase"/>
    <property type="match status" value="1"/>
</dbReference>
<evidence type="ECO:0000313" key="4">
    <source>
        <dbReference type="EMBL" id="RDB29884.1"/>
    </source>
</evidence>
<dbReference type="InterPro" id="IPR012338">
    <property type="entry name" value="Beta-lactam/transpept-like"/>
</dbReference>
<sequence>MHLLHLVNLVSLYLLYGSVVSLQQVYAQGAPAKILTQETDAFINQVLADWKSPGGVAVAVVRRNEQGVWNVETKGYGNATANGTKVTENTLFAIGSNSKLFDALATGLLISNETLSPRLSWTTKIASIIPNWQLMDSTATKEATIIDLMSHRTGLPRHDLSYKWSDDVPTVIKKLKFQRPSAEFRDAWQYNNNMYLVMSYFPTVLLPSKLPYARYVKKYIFDLLGLKSTTFSYDVANASGQLADGIARKGIDYFKDPLGGTPQALPYWSTKGGEDGNILSGAGGIISNAVDMATFLQALLLEGVKPGTNVSVIPADVIQRVSSGISVVSPIASTPELSPTVYGGGQVRGTYHGHEVVEHDGGTPGFLSSLSRLPFDNLGIAVLTNDNDYGGFISQVIKYRLMDEALGLEKVDWNGRYLEGALFPPTPATPRPSNASLPSANFSSLAGIYDNGGYGKFELCLVSLPHPAASESCKALKSNIPTILPGAVDPKIPTFIAAWDSPWASHVRFTHFSGNIFNVTTLTSFATKNASEPFWTYGGDTSFNIDAHAETVIEGSHIGIAVTGTWGAGPSVPAPQGKTARDRAEVIFEKI</sequence>
<proteinExistence type="inferred from homology"/>
<feature type="domain" description="Beta-lactamase-related" evidence="3">
    <location>
        <begin position="55"/>
        <end position="388"/>
    </location>
</feature>
<dbReference type="SUPFAM" id="SSF56601">
    <property type="entry name" value="beta-lactamase/transpeptidase-like"/>
    <property type="match status" value="1"/>
</dbReference>
<dbReference type="EMBL" id="LUEZ02000009">
    <property type="protein sequence ID" value="RDB29884.1"/>
    <property type="molecule type" value="Genomic_DNA"/>
</dbReference>
<dbReference type="STRING" id="39966.A0A369KDS7"/>
<evidence type="ECO:0000259" key="3">
    <source>
        <dbReference type="Pfam" id="PF00144"/>
    </source>
</evidence>
<dbReference type="PANTHER" id="PTHR46825">
    <property type="entry name" value="D-ALANYL-D-ALANINE-CARBOXYPEPTIDASE/ENDOPEPTIDASE AMPH"/>
    <property type="match status" value="1"/>
</dbReference>
<keyword evidence="5" id="KW-1185">Reference proteome</keyword>
<gene>
    <name evidence="4" type="primary">GIGA6_3</name>
    <name evidence="4" type="ORF">Hypma_013822</name>
</gene>
<feature type="chain" id="PRO_5016612079" evidence="2">
    <location>
        <begin position="28"/>
        <end position="591"/>
    </location>
</feature>
<dbReference type="PANTHER" id="PTHR46825:SF15">
    <property type="entry name" value="BETA-LACTAMASE-RELATED DOMAIN-CONTAINING PROTEIN"/>
    <property type="match status" value="1"/>
</dbReference>